<dbReference type="InterPro" id="IPR014578">
    <property type="entry name" value="Pesterase_CT488"/>
</dbReference>
<dbReference type="GO" id="GO:0016787">
    <property type="term" value="F:hydrolase activity"/>
    <property type="evidence" value="ECO:0007669"/>
    <property type="project" value="InterPro"/>
</dbReference>
<organism evidence="2 3">
    <name type="scientific">Sporobacter termitidis DSM 10068</name>
    <dbReference type="NCBI Taxonomy" id="1123282"/>
    <lineage>
        <taxon>Bacteria</taxon>
        <taxon>Bacillati</taxon>
        <taxon>Bacillota</taxon>
        <taxon>Clostridia</taxon>
        <taxon>Eubacteriales</taxon>
        <taxon>Oscillospiraceae</taxon>
        <taxon>Sporobacter</taxon>
    </lineage>
</organism>
<keyword evidence="3" id="KW-1185">Reference proteome</keyword>
<accession>A0A1M5TKM1</accession>
<dbReference type="PANTHER" id="PTHR31302:SF22">
    <property type="entry name" value="PHOSPHOESTERASE"/>
    <property type="match status" value="1"/>
</dbReference>
<dbReference type="InterPro" id="IPR051158">
    <property type="entry name" value="Metallophosphoesterase_sf"/>
</dbReference>
<feature type="domain" description="Calcineurin-like phosphoesterase" evidence="1">
    <location>
        <begin position="3"/>
        <end position="197"/>
    </location>
</feature>
<dbReference type="PANTHER" id="PTHR31302">
    <property type="entry name" value="TRANSMEMBRANE PROTEIN WITH METALLOPHOSPHOESTERASE DOMAIN-RELATED"/>
    <property type="match status" value="1"/>
</dbReference>
<dbReference type="EMBL" id="FQXV01000001">
    <property type="protein sequence ID" value="SHH51228.1"/>
    <property type="molecule type" value="Genomic_DNA"/>
</dbReference>
<dbReference type="Gene3D" id="3.60.21.10">
    <property type="match status" value="1"/>
</dbReference>
<dbReference type="PIRSF" id="PIRSF033094">
    <property type="entry name" value="Pesterase_CT488"/>
    <property type="match status" value="1"/>
</dbReference>
<protein>
    <recommendedName>
        <fullName evidence="1">Calcineurin-like phosphoesterase domain-containing protein</fullName>
    </recommendedName>
</protein>
<dbReference type="AlphaFoldDB" id="A0A1M5TKM1"/>
<dbReference type="SUPFAM" id="SSF56300">
    <property type="entry name" value="Metallo-dependent phosphatases"/>
    <property type="match status" value="1"/>
</dbReference>
<evidence type="ECO:0000313" key="2">
    <source>
        <dbReference type="EMBL" id="SHH51228.1"/>
    </source>
</evidence>
<dbReference type="RefSeq" id="WP_073075717.1">
    <property type="nucleotide sequence ID" value="NZ_FQXV01000001.1"/>
</dbReference>
<gene>
    <name evidence="2" type="ORF">SAMN02745823_00129</name>
</gene>
<proteinExistence type="predicted"/>
<dbReference type="InterPro" id="IPR004843">
    <property type="entry name" value="Calcineurin-like_PHP"/>
</dbReference>
<dbReference type="Proteomes" id="UP000183995">
    <property type="component" value="Unassembled WGS sequence"/>
</dbReference>
<dbReference type="STRING" id="1123282.SAMN02745823_00129"/>
<name>A0A1M5TKM1_9FIRM</name>
<dbReference type="InterPro" id="IPR029052">
    <property type="entry name" value="Metallo-depent_PP-like"/>
</dbReference>
<reference evidence="2 3" key="1">
    <citation type="submission" date="2016-11" db="EMBL/GenBank/DDBJ databases">
        <authorList>
            <person name="Jaros S."/>
            <person name="Januszkiewicz K."/>
            <person name="Wedrychowicz H."/>
        </authorList>
    </citation>
    <scope>NUCLEOTIDE SEQUENCE [LARGE SCALE GENOMIC DNA]</scope>
    <source>
        <strain evidence="2 3">DSM 10068</strain>
    </source>
</reference>
<sequence length="229" mass="25658">MALYAIGDLHLSLSADKPMDVFGGNWENYVHKIKEGFSVLGAADTCVICGDVTWGMTLEESLEDFKYIDSLPGKKIILKGNHDYWWTTVTKAKTFFNKHGITSIDILNNNSFIVDGAAVCGTRGWFFEEESGAPHDKKIMAREVGRLETSLSSAAGPEEKICFLHYPPVYKNYICREIIDLMKRHGVKSCWYGHIHGAGHRHAVTGFFDGIDYHMISADFVNFIPAKVC</sequence>
<evidence type="ECO:0000259" key="1">
    <source>
        <dbReference type="Pfam" id="PF00149"/>
    </source>
</evidence>
<dbReference type="Pfam" id="PF00149">
    <property type="entry name" value="Metallophos"/>
    <property type="match status" value="1"/>
</dbReference>
<dbReference type="OrthoDB" id="8610138at2"/>
<evidence type="ECO:0000313" key="3">
    <source>
        <dbReference type="Proteomes" id="UP000183995"/>
    </source>
</evidence>